<dbReference type="EMBL" id="MT141969">
    <property type="protein sequence ID" value="QJA72667.1"/>
    <property type="molecule type" value="Genomic_DNA"/>
</dbReference>
<reference evidence="1" key="1">
    <citation type="submission" date="2020-03" db="EMBL/GenBank/DDBJ databases">
        <title>The deep terrestrial virosphere.</title>
        <authorList>
            <person name="Holmfeldt K."/>
            <person name="Nilsson E."/>
            <person name="Simone D."/>
            <person name="Lopez-Fernandez M."/>
            <person name="Wu X."/>
            <person name="de Brujin I."/>
            <person name="Lundin D."/>
            <person name="Andersson A."/>
            <person name="Bertilsson S."/>
            <person name="Dopson M."/>
        </authorList>
    </citation>
    <scope>NUCLEOTIDE SEQUENCE</scope>
    <source>
        <strain evidence="1">MM415A02653</strain>
    </source>
</reference>
<proteinExistence type="predicted"/>
<organism evidence="1">
    <name type="scientific">viral metagenome</name>
    <dbReference type="NCBI Taxonomy" id="1070528"/>
    <lineage>
        <taxon>unclassified sequences</taxon>
        <taxon>metagenomes</taxon>
        <taxon>organismal metagenomes</taxon>
    </lineage>
</organism>
<evidence type="ECO:0000313" key="1">
    <source>
        <dbReference type="EMBL" id="QJA72667.1"/>
    </source>
</evidence>
<evidence type="ECO:0008006" key="2">
    <source>
        <dbReference type="Google" id="ProtNLM"/>
    </source>
</evidence>
<gene>
    <name evidence="1" type="ORF">MM415A02653_0006</name>
</gene>
<accession>A0A6M3JVL5</accession>
<dbReference type="AlphaFoldDB" id="A0A6M3JVL5"/>
<sequence length="190" mass="21780">MTIGEYSNRSGYDSTTQVLSQYVDTKWFKEEHAYRGSYVHNHLRNHLLGVWNMPAPTEYQGYIDSGKLWLDANVKDVLMVENGDKTRLVDPQHQYSGQPDLLCTLKLNPKPGIADWKTSIAYSVVWAGQCASYWNLARLNGYPDADWAAAVRLRQDGRIALANFIQNLPLELQYFLNANAAYRRYTLKLT</sequence>
<protein>
    <recommendedName>
        <fullName evidence="2">YqaJ viral recombinase domain-containing protein</fullName>
    </recommendedName>
</protein>
<name>A0A6M3JVL5_9ZZZZ</name>